<protein>
    <submittedName>
        <fullName evidence="1">Uncharacterized protein</fullName>
    </submittedName>
</protein>
<comment type="caution">
    <text evidence="1">The sequence shown here is derived from an EMBL/GenBank/DDBJ whole genome shotgun (WGS) entry which is preliminary data.</text>
</comment>
<keyword evidence="2" id="KW-1185">Reference proteome</keyword>
<sequence>MPGDVSLASLQEKKARLPLGPQLMLPAAICKTLCECKKAENGSLSSLLRAEMGPASWCDQRLALSSRGV</sequence>
<evidence type="ECO:0000313" key="1">
    <source>
        <dbReference type="EMBL" id="KAL1271139.1"/>
    </source>
</evidence>
<proteinExistence type="predicted"/>
<name>A0ABR3N2K8_9TELE</name>
<evidence type="ECO:0000313" key="2">
    <source>
        <dbReference type="Proteomes" id="UP001558613"/>
    </source>
</evidence>
<organism evidence="1 2">
    <name type="scientific">Cirrhinus molitorella</name>
    <name type="common">mud carp</name>
    <dbReference type="NCBI Taxonomy" id="172907"/>
    <lineage>
        <taxon>Eukaryota</taxon>
        <taxon>Metazoa</taxon>
        <taxon>Chordata</taxon>
        <taxon>Craniata</taxon>
        <taxon>Vertebrata</taxon>
        <taxon>Euteleostomi</taxon>
        <taxon>Actinopterygii</taxon>
        <taxon>Neopterygii</taxon>
        <taxon>Teleostei</taxon>
        <taxon>Ostariophysi</taxon>
        <taxon>Cypriniformes</taxon>
        <taxon>Cyprinidae</taxon>
        <taxon>Labeoninae</taxon>
        <taxon>Labeonini</taxon>
        <taxon>Cirrhinus</taxon>
    </lineage>
</organism>
<dbReference type="EMBL" id="JAYMGO010000007">
    <property type="protein sequence ID" value="KAL1271139.1"/>
    <property type="molecule type" value="Genomic_DNA"/>
</dbReference>
<gene>
    <name evidence="1" type="ORF">QQF64_030155</name>
</gene>
<dbReference type="Proteomes" id="UP001558613">
    <property type="component" value="Unassembled WGS sequence"/>
</dbReference>
<accession>A0ABR3N2K8</accession>
<reference evidence="1 2" key="1">
    <citation type="submission" date="2023-09" db="EMBL/GenBank/DDBJ databases">
        <authorList>
            <person name="Wang M."/>
        </authorList>
    </citation>
    <scope>NUCLEOTIDE SEQUENCE [LARGE SCALE GENOMIC DNA]</scope>
    <source>
        <strain evidence="1">GT-2023</strain>
        <tissue evidence="1">Liver</tissue>
    </source>
</reference>